<feature type="domain" description="UspA" evidence="2">
    <location>
        <begin position="2"/>
        <end position="130"/>
    </location>
</feature>
<dbReference type="EMBL" id="MEIA01000092">
    <property type="protein sequence ID" value="OJF14622.1"/>
    <property type="molecule type" value="Genomic_DNA"/>
</dbReference>
<comment type="caution">
    <text evidence="3">The sequence shown here is derived from an EMBL/GenBank/DDBJ whole genome shotgun (WGS) entry which is preliminary data.</text>
</comment>
<organism evidence="3 4">
    <name type="scientific">Couchioplanes caeruleus subsp. caeruleus</name>
    <dbReference type="NCBI Taxonomy" id="56427"/>
    <lineage>
        <taxon>Bacteria</taxon>
        <taxon>Bacillati</taxon>
        <taxon>Actinomycetota</taxon>
        <taxon>Actinomycetes</taxon>
        <taxon>Micromonosporales</taxon>
        <taxon>Micromonosporaceae</taxon>
        <taxon>Couchioplanes</taxon>
    </lineage>
</organism>
<evidence type="ECO:0000256" key="1">
    <source>
        <dbReference type="ARBA" id="ARBA00008791"/>
    </source>
</evidence>
<keyword evidence="4" id="KW-1185">Reference proteome</keyword>
<dbReference type="AlphaFoldDB" id="A0A1K0GQD6"/>
<dbReference type="InterPro" id="IPR006015">
    <property type="entry name" value="Universal_stress_UspA"/>
</dbReference>
<proteinExistence type="inferred from homology"/>
<dbReference type="PANTHER" id="PTHR46268:SF6">
    <property type="entry name" value="UNIVERSAL STRESS PROTEIN UP12"/>
    <property type="match status" value="1"/>
</dbReference>
<comment type="similarity">
    <text evidence="1">Belongs to the universal stress protein A family.</text>
</comment>
<feature type="domain" description="UspA" evidence="2">
    <location>
        <begin position="140"/>
        <end position="255"/>
    </location>
</feature>
<dbReference type="PANTHER" id="PTHR46268">
    <property type="entry name" value="STRESS RESPONSE PROTEIN NHAX"/>
    <property type="match status" value="1"/>
</dbReference>
<evidence type="ECO:0000259" key="2">
    <source>
        <dbReference type="Pfam" id="PF00582"/>
    </source>
</evidence>
<accession>A0A1K0GQD6</accession>
<dbReference type="PRINTS" id="PR01438">
    <property type="entry name" value="UNVRSLSTRESS"/>
</dbReference>
<dbReference type="SUPFAM" id="SSF52402">
    <property type="entry name" value="Adenine nucleotide alpha hydrolases-like"/>
    <property type="match status" value="2"/>
</dbReference>
<dbReference type="CDD" id="cd00293">
    <property type="entry name" value="USP-like"/>
    <property type="match status" value="1"/>
</dbReference>
<dbReference type="Gene3D" id="3.40.50.620">
    <property type="entry name" value="HUPs"/>
    <property type="match status" value="1"/>
</dbReference>
<dbReference type="Gene3D" id="3.40.50.12370">
    <property type="match status" value="1"/>
</dbReference>
<dbReference type="Pfam" id="PF00582">
    <property type="entry name" value="Usp"/>
    <property type="match status" value="2"/>
</dbReference>
<reference evidence="3 4" key="1">
    <citation type="submission" date="2016-09" db="EMBL/GenBank/DDBJ databases">
        <title>Couchioplanes caeruleus draft genome sequence.</title>
        <authorList>
            <person name="Sheehan J."/>
            <person name="Caffrey P."/>
        </authorList>
    </citation>
    <scope>NUCLEOTIDE SEQUENCE [LARGE SCALE GENOMIC DNA]</scope>
    <source>
        <strain evidence="3 4">DSM 43634</strain>
    </source>
</reference>
<sequence>MGVNGTAAGLAAARLGAREAVTRGQPLRILHVFAWPGMRYTDDPSDYASARQEAGRIVEEAVATAARSVPGVRGEGLVVDGQPVRELLRRSRTAGLLVLGADDPATGVRLPLDPVLVQVVSRARCPVVVAHGVRPPAGPLLVAVDGSPSSWAALRLAAAEARRRGVTLEIAHVAATDAAVPAGRRLLDRAAAACPGELVEVRRTLLVGDPAPTLVRTSRRARMMILGPRGTGGGLLGAVAGELLRHCACPTLFVHGDPAGDDPADGALPAGALMS</sequence>
<gene>
    <name evidence="3" type="ORF">BG844_08835</name>
</gene>
<dbReference type="InterPro" id="IPR006016">
    <property type="entry name" value="UspA"/>
</dbReference>
<protein>
    <recommendedName>
        <fullName evidence="2">UspA domain-containing protein</fullName>
    </recommendedName>
</protein>
<name>A0A1K0GQD6_9ACTN</name>
<evidence type="ECO:0000313" key="4">
    <source>
        <dbReference type="Proteomes" id="UP000182486"/>
    </source>
</evidence>
<dbReference type="Proteomes" id="UP000182486">
    <property type="component" value="Unassembled WGS sequence"/>
</dbReference>
<dbReference type="InterPro" id="IPR014729">
    <property type="entry name" value="Rossmann-like_a/b/a_fold"/>
</dbReference>
<evidence type="ECO:0000313" key="3">
    <source>
        <dbReference type="EMBL" id="OJF14622.1"/>
    </source>
</evidence>